<evidence type="ECO:0000256" key="1">
    <source>
        <dbReference type="ARBA" id="ARBA00010716"/>
    </source>
</evidence>
<dbReference type="PANTHER" id="PTHR11113">
    <property type="entry name" value="N-ACETYLGLUCOSAMINE-6-PHOSPHATE DEACETYLASE"/>
    <property type="match status" value="1"/>
</dbReference>
<evidence type="ECO:0000256" key="4">
    <source>
        <dbReference type="ARBA" id="ARBA00022723"/>
    </source>
</evidence>
<feature type="domain" description="Amidohydrolase-related" evidence="12">
    <location>
        <begin position="50"/>
        <end position="378"/>
    </location>
</feature>
<dbReference type="GO" id="GO:0046872">
    <property type="term" value="F:metal ion binding"/>
    <property type="evidence" value="ECO:0007669"/>
    <property type="project" value="UniProtKB-KW"/>
</dbReference>
<organism evidence="13 14">
    <name type="scientific">Salimicrobium flavidum</name>
    <dbReference type="NCBI Taxonomy" id="570947"/>
    <lineage>
        <taxon>Bacteria</taxon>
        <taxon>Bacillati</taxon>
        <taxon>Bacillota</taxon>
        <taxon>Bacilli</taxon>
        <taxon>Bacillales</taxon>
        <taxon>Bacillaceae</taxon>
        <taxon>Salimicrobium</taxon>
    </lineage>
</organism>
<keyword evidence="4 11" id="KW-0479">Metal-binding</keyword>
<protein>
    <recommendedName>
        <fullName evidence="3">N-acetylglucosamine-6-phosphate deacetylase</fullName>
        <ecNumber evidence="2">3.5.1.25</ecNumber>
    </recommendedName>
</protein>
<dbReference type="PIRSF" id="PIRSF038994">
    <property type="entry name" value="NagA"/>
    <property type="match status" value="1"/>
</dbReference>
<feature type="binding site" evidence="11">
    <location>
        <position position="216"/>
    </location>
    <ligand>
        <name>Zn(2+)</name>
        <dbReference type="ChEBI" id="CHEBI:29105"/>
    </ligand>
</feature>
<feature type="binding site" evidence="11">
    <location>
        <position position="195"/>
    </location>
    <ligand>
        <name>Zn(2+)</name>
        <dbReference type="ChEBI" id="CHEBI:29105"/>
    </ligand>
</feature>
<evidence type="ECO:0000256" key="5">
    <source>
        <dbReference type="ARBA" id="ARBA00022801"/>
    </source>
</evidence>
<dbReference type="InterPro" id="IPR003764">
    <property type="entry name" value="GlcNAc_6-P_deAcase"/>
</dbReference>
<gene>
    <name evidence="13" type="ORF">SAMN05421687_102271</name>
</gene>
<evidence type="ECO:0000259" key="12">
    <source>
        <dbReference type="Pfam" id="PF01979"/>
    </source>
</evidence>
<feature type="binding site" evidence="11">
    <location>
        <position position="129"/>
    </location>
    <ligand>
        <name>Zn(2+)</name>
        <dbReference type="ChEBI" id="CHEBI:29105"/>
    </ligand>
</feature>
<dbReference type="Pfam" id="PF01979">
    <property type="entry name" value="Amidohydro_1"/>
    <property type="match status" value="1"/>
</dbReference>
<evidence type="ECO:0000256" key="11">
    <source>
        <dbReference type="PIRSR" id="PIRSR038994-3"/>
    </source>
</evidence>
<dbReference type="Gene3D" id="2.30.40.10">
    <property type="entry name" value="Urease, subunit C, domain 1"/>
    <property type="match status" value="1"/>
</dbReference>
<dbReference type="Gene3D" id="3.20.20.140">
    <property type="entry name" value="Metal-dependent hydrolases"/>
    <property type="match status" value="1"/>
</dbReference>
<dbReference type="FunFam" id="3.20.20.140:FF:000004">
    <property type="entry name" value="N-acetylglucosamine-6-phosphate deacetylase"/>
    <property type="match status" value="1"/>
</dbReference>
<comment type="similarity">
    <text evidence="1 9">Belongs to the metallo-dependent hydrolases superfamily. NagA family.</text>
</comment>
<evidence type="ECO:0000256" key="10">
    <source>
        <dbReference type="PIRSR" id="PIRSR038994-1"/>
    </source>
</evidence>
<accession>A0A1N7IUU2</accession>
<sequence>MSIEYQNVRIVQEDRTIERGSILFDEGKIIDVADAPFHQGGTIIDGHGLTLFPGFIDVHIHGANGHDVMDATPEALQGIADILPEEGTTSFLATTMTQSSEAIENAVSNVGTFDQRGATGAELLGIHLEGPFISRKKAGAQPLDYIREPSISRFESFRNKSRDKIRLVTLAPEEEGADELIHHLNSHGIIASMGHTSATFEQAEKAVEEGVRHVTHLYNQMSGFHHRDPGVTGAAFTDSRLMVEMIVDYVHSKKEAVQVAYRQLTDKRTLLITDAMRAKCLPEGTYDLGGQDVTVKDQQAVLEDGTLAGSILTLAKAARLMKQNLALTDQELLSITSLNAARELGVDDRKGSIEKGKDADFVLVDDDFNVQATWCRGVVAYEGKE</sequence>
<dbReference type="RefSeq" id="WP_084193621.1">
    <property type="nucleotide sequence ID" value="NZ_FTOC01000002.1"/>
</dbReference>
<dbReference type="STRING" id="570947.SAMN05421687_102271"/>
<evidence type="ECO:0000313" key="14">
    <source>
        <dbReference type="Proteomes" id="UP000187608"/>
    </source>
</evidence>
<comment type="pathway">
    <text evidence="8">Amino-sugar metabolism; N-acetylneuraminate degradation; D-fructose 6-phosphate from N-acetylneuraminate: step 4/5.</text>
</comment>
<keyword evidence="5 9" id="KW-0378">Hydrolase</keyword>
<keyword evidence="14" id="KW-1185">Reference proteome</keyword>
<dbReference type="InterPro" id="IPR006680">
    <property type="entry name" value="Amidohydro-rel"/>
</dbReference>
<dbReference type="AlphaFoldDB" id="A0A1N7IUU2"/>
<dbReference type="InterPro" id="IPR032466">
    <property type="entry name" value="Metal_Hydrolase"/>
</dbReference>
<evidence type="ECO:0000256" key="2">
    <source>
        <dbReference type="ARBA" id="ARBA00011899"/>
    </source>
</evidence>
<dbReference type="Proteomes" id="UP000187608">
    <property type="component" value="Unassembled WGS sequence"/>
</dbReference>
<dbReference type="SUPFAM" id="SSF51338">
    <property type="entry name" value="Composite domain of metallo-dependent hydrolases"/>
    <property type="match status" value="1"/>
</dbReference>
<dbReference type="GO" id="GO:0006046">
    <property type="term" value="P:N-acetylglucosamine catabolic process"/>
    <property type="evidence" value="ECO:0007669"/>
    <property type="project" value="TreeGrafter"/>
</dbReference>
<evidence type="ECO:0000256" key="9">
    <source>
        <dbReference type="PIRNR" id="PIRNR038994"/>
    </source>
</evidence>
<evidence type="ECO:0000256" key="6">
    <source>
        <dbReference type="ARBA" id="ARBA00023277"/>
    </source>
</evidence>
<comment type="cofactor">
    <cofactor evidence="11">
        <name>a divalent metal cation</name>
        <dbReference type="ChEBI" id="CHEBI:60240"/>
    </cofactor>
    <text evidence="11">Binds 1 divalent metal cation per subunit.</text>
</comment>
<proteinExistence type="inferred from homology"/>
<dbReference type="EC" id="3.5.1.25" evidence="2"/>
<dbReference type="InterPro" id="IPR011059">
    <property type="entry name" value="Metal-dep_hydrolase_composite"/>
</dbReference>
<reference evidence="14" key="1">
    <citation type="submission" date="2017-01" db="EMBL/GenBank/DDBJ databases">
        <authorList>
            <person name="Varghese N."/>
            <person name="Submissions S."/>
        </authorList>
    </citation>
    <scope>NUCLEOTIDE SEQUENCE [LARGE SCALE GENOMIC DNA]</scope>
    <source>
        <strain evidence="14">DSM 23127</strain>
    </source>
</reference>
<dbReference type="EMBL" id="FTOC01000002">
    <property type="protein sequence ID" value="SIS40879.1"/>
    <property type="molecule type" value="Genomic_DNA"/>
</dbReference>
<comment type="catalytic activity">
    <reaction evidence="7">
        <text>N-acetyl-D-glucosamine 6-phosphate + H2O = D-glucosamine 6-phosphate + acetate</text>
        <dbReference type="Rhea" id="RHEA:22936"/>
        <dbReference type="ChEBI" id="CHEBI:15377"/>
        <dbReference type="ChEBI" id="CHEBI:30089"/>
        <dbReference type="ChEBI" id="CHEBI:57513"/>
        <dbReference type="ChEBI" id="CHEBI:58725"/>
        <dbReference type="EC" id="3.5.1.25"/>
    </reaction>
</comment>
<evidence type="ECO:0000256" key="3">
    <source>
        <dbReference type="ARBA" id="ARBA00018029"/>
    </source>
</evidence>
<evidence type="ECO:0000313" key="13">
    <source>
        <dbReference type="EMBL" id="SIS40879.1"/>
    </source>
</evidence>
<evidence type="ECO:0000256" key="8">
    <source>
        <dbReference type="ARBA" id="ARBA00060590"/>
    </source>
</evidence>
<dbReference type="NCBIfam" id="TIGR00221">
    <property type="entry name" value="nagA"/>
    <property type="match status" value="1"/>
</dbReference>
<dbReference type="SUPFAM" id="SSF51556">
    <property type="entry name" value="Metallo-dependent hydrolases"/>
    <property type="match status" value="1"/>
</dbReference>
<feature type="active site" description="Proton donor/acceptor" evidence="10">
    <location>
        <position position="274"/>
    </location>
</feature>
<dbReference type="OrthoDB" id="9776488at2"/>
<keyword evidence="6 9" id="KW-0119">Carbohydrate metabolism</keyword>
<name>A0A1N7IUU2_9BACI</name>
<dbReference type="GO" id="GO:0008448">
    <property type="term" value="F:N-acetylglucosamine-6-phosphate deacetylase activity"/>
    <property type="evidence" value="ECO:0007669"/>
    <property type="project" value="UniProtKB-EC"/>
</dbReference>
<dbReference type="PANTHER" id="PTHR11113:SF14">
    <property type="entry name" value="N-ACETYLGLUCOSAMINE-6-PHOSPHATE DEACETYLASE"/>
    <property type="match status" value="1"/>
</dbReference>
<dbReference type="CDD" id="cd00854">
    <property type="entry name" value="NagA"/>
    <property type="match status" value="1"/>
</dbReference>
<evidence type="ECO:0000256" key="7">
    <source>
        <dbReference type="ARBA" id="ARBA00047647"/>
    </source>
</evidence>